<dbReference type="PANTHER" id="PTHR34129">
    <property type="entry name" value="BLR1139 PROTEIN"/>
    <property type="match status" value="1"/>
</dbReference>
<dbReference type="Pfam" id="PF06108">
    <property type="entry name" value="DUF952"/>
    <property type="match status" value="1"/>
</dbReference>
<dbReference type="PANTHER" id="PTHR34129:SF1">
    <property type="entry name" value="DUF952 DOMAIN-CONTAINING PROTEIN"/>
    <property type="match status" value="1"/>
</dbReference>
<evidence type="ECO:0000313" key="2">
    <source>
        <dbReference type="Proteomes" id="UP000249185"/>
    </source>
</evidence>
<reference evidence="1 2" key="1">
    <citation type="submission" date="2017-08" db="EMBL/GenBank/DDBJ databases">
        <title>Infants hospitalized years apart are colonized by the same room-sourced microbial strains.</title>
        <authorList>
            <person name="Brooks B."/>
            <person name="Olm M.R."/>
            <person name="Firek B.A."/>
            <person name="Baker R."/>
            <person name="Thomas B.C."/>
            <person name="Morowitz M.J."/>
            <person name="Banfield J.F."/>
        </authorList>
    </citation>
    <scope>NUCLEOTIDE SEQUENCE [LARGE SCALE GENOMIC DNA]</scope>
    <source>
        <strain evidence="1">S2_005_002_R2_34</strain>
    </source>
</reference>
<comment type="caution">
    <text evidence="1">The sequence shown here is derived from an EMBL/GenBank/DDBJ whole genome shotgun (WGS) entry which is preliminary data.</text>
</comment>
<dbReference type="Gene3D" id="3.20.170.20">
    <property type="entry name" value="Protein of unknown function DUF952"/>
    <property type="match status" value="1"/>
</dbReference>
<dbReference type="SUPFAM" id="SSF56399">
    <property type="entry name" value="ADP-ribosylation"/>
    <property type="match status" value="1"/>
</dbReference>
<gene>
    <name evidence="1" type="ORF">DI556_12610</name>
</gene>
<dbReference type="Proteomes" id="UP000249185">
    <property type="component" value="Unassembled WGS sequence"/>
</dbReference>
<organism evidence="1 2">
    <name type="scientific">Rhodovulum sulfidophilum</name>
    <name type="common">Rhodobacter sulfidophilus</name>
    <dbReference type="NCBI Taxonomy" id="35806"/>
    <lineage>
        <taxon>Bacteria</taxon>
        <taxon>Pseudomonadati</taxon>
        <taxon>Pseudomonadota</taxon>
        <taxon>Alphaproteobacteria</taxon>
        <taxon>Rhodobacterales</taxon>
        <taxon>Paracoccaceae</taxon>
        <taxon>Rhodovulum</taxon>
    </lineage>
</organism>
<evidence type="ECO:0000313" key="1">
    <source>
        <dbReference type="EMBL" id="PZQ48983.1"/>
    </source>
</evidence>
<protein>
    <submittedName>
        <fullName evidence="1">DUF952 domain-containing protein</fullName>
    </submittedName>
</protein>
<sequence>MLIFKVFRAAEWADLVRNGSTPGAPVDRSDGYVHFSTAGQLAETLRRHFVGETGLVLVAMLAARGAPWLRWEPSRGGELFPHLYRDLELADVHWSRELSDDPAKRELPTEPTCS</sequence>
<proteinExistence type="predicted"/>
<dbReference type="EMBL" id="QFPW01000009">
    <property type="protein sequence ID" value="PZQ48983.1"/>
    <property type="molecule type" value="Genomic_DNA"/>
</dbReference>
<name>A0A2W5Q2I8_RHOSU</name>
<accession>A0A2W5Q2I8</accession>
<dbReference type="InterPro" id="IPR009297">
    <property type="entry name" value="DUF952"/>
</dbReference>
<dbReference type="AlphaFoldDB" id="A0A2W5Q2I8"/>